<keyword evidence="1" id="KW-0812">Transmembrane</keyword>
<name>A0ABS3NR14_9GAMM</name>
<proteinExistence type="predicted"/>
<comment type="caution">
    <text evidence="2">The sequence shown here is derived from an EMBL/GenBank/DDBJ whole genome shotgun (WGS) entry which is preliminary data.</text>
</comment>
<evidence type="ECO:0000313" key="3">
    <source>
        <dbReference type="Proteomes" id="UP000664554"/>
    </source>
</evidence>
<accession>A0ABS3NR14</accession>
<feature type="transmembrane region" description="Helical" evidence="1">
    <location>
        <begin position="132"/>
        <end position="154"/>
    </location>
</feature>
<dbReference type="NCBIfam" id="NF038216">
    <property type="entry name" value="ABZJ_00895_fam"/>
    <property type="match status" value="1"/>
</dbReference>
<reference evidence="2 3" key="1">
    <citation type="submission" date="2021-03" db="EMBL/GenBank/DDBJ databases">
        <authorList>
            <person name="Shang D.-D."/>
            <person name="Du Z.-J."/>
            <person name="Chen G.-J."/>
        </authorList>
    </citation>
    <scope>NUCLEOTIDE SEQUENCE [LARGE SCALE GENOMIC DNA]</scope>
    <source>
        <strain evidence="2 3">F1192</strain>
    </source>
</reference>
<evidence type="ECO:0000313" key="2">
    <source>
        <dbReference type="EMBL" id="MBO1531866.1"/>
    </source>
</evidence>
<dbReference type="Proteomes" id="UP000664554">
    <property type="component" value="Unassembled WGS sequence"/>
</dbReference>
<keyword evidence="1" id="KW-0472">Membrane</keyword>
<dbReference type="InterPro" id="IPR047730">
    <property type="entry name" value="ABZJ_00895-like"/>
</dbReference>
<evidence type="ECO:0000256" key="1">
    <source>
        <dbReference type="SAM" id="Phobius"/>
    </source>
</evidence>
<protein>
    <submittedName>
        <fullName evidence="2">ABZJ_00895 family protein</fullName>
    </submittedName>
</protein>
<gene>
    <name evidence="2" type="ORF">J3492_11685</name>
</gene>
<sequence>MSRMTPNLRKRKAQLPQSKQPAIRLARYVGYFAIGYVLASSLFMMIQTQLALSSQLVTVLSLFLGAYIAVHKFIKHQQRALNRQEINRLMLGGILAVWLLTALYFLALWLWLFDDASRAVLIEMTKQQPLPLVSALVMIVLLTLVSARLSIWAVNRLLDPQRHSI</sequence>
<dbReference type="RefSeq" id="WP_207992231.1">
    <property type="nucleotide sequence ID" value="NZ_JAGBKM010000025.1"/>
</dbReference>
<feature type="transmembrane region" description="Helical" evidence="1">
    <location>
        <begin position="91"/>
        <end position="112"/>
    </location>
</feature>
<feature type="transmembrane region" description="Helical" evidence="1">
    <location>
        <begin position="28"/>
        <end position="46"/>
    </location>
</feature>
<keyword evidence="3" id="KW-1185">Reference proteome</keyword>
<dbReference type="EMBL" id="JAGBKM010000025">
    <property type="protein sequence ID" value="MBO1531866.1"/>
    <property type="molecule type" value="Genomic_DNA"/>
</dbReference>
<feature type="transmembrane region" description="Helical" evidence="1">
    <location>
        <begin position="52"/>
        <end position="70"/>
    </location>
</feature>
<keyword evidence="1" id="KW-1133">Transmembrane helix</keyword>
<organism evidence="2 3">
    <name type="scientific">Psychrobacter coccoides</name>
    <dbReference type="NCBI Taxonomy" id="2818440"/>
    <lineage>
        <taxon>Bacteria</taxon>
        <taxon>Pseudomonadati</taxon>
        <taxon>Pseudomonadota</taxon>
        <taxon>Gammaproteobacteria</taxon>
        <taxon>Moraxellales</taxon>
        <taxon>Moraxellaceae</taxon>
        <taxon>Psychrobacter</taxon>
    </lineage>
</organism>